<feature type="transmembrane region" description="Helical" evidence="9">
    <location>
        <begin position="86"/>
        <end position="105"/>
    </location>
</feature>
<dbReference type="PRINTS" id="PR01036">
    <property type="entry name" value="TCRTETB"/>
</dbReference>
<feature type="transmembrane region" description="Helical" evidence="9">
    <location>
        <begin position="236"/>
        <end position="256"/>
    </location>
</feature>
<name>A0ABY6ZI45_9BACL</name>
<gene>
    <name evidence="11" type="ORF">NZD89_02915</name>
    <name evidence="12" type="ORF">NZD89_03120</name>
</gene>
<evidence type="ECO:0000256" key="5">
    <source>
        <dbReference type="ARBA" id="ARBA00022692"/>
    </source>
</evidence>
<feature type="transmembrane region" description="Helical" evidence="9">
    <location>
        <begin position="365"/>
        <end position="385"/>
    </location>
</feature>
<keyword evidence="6 9" id="KW-1133">Transmembrane helix</keyword>
<dbReference type="Proteomes" id="UP001164761">
    <property type="component" value="Chromosome"/>
</dbReference>
<dbReference type="EMBL" id="CP104067">
    <property type="protein sequence ID" value="WAH42467.1"/>
    <property type="molecule type" value="Genomic_DNA"/>
</dbReference>
<dbReference type="InterPro" id="IPR011701">
    <property type="entry name" value="MFS"/>
</dbReference>
<feature type="domain" description="Major facilitator superfamily (MFS) profile" evidence="10">
    <location>
        <begin position="20"/>
        <end position="512"/>
    </location>
</feature>
<dbReference type="NCBIfam" id="TIGR00711">
    <property type="entry name" value="efflux_EmrB"/>
    <property type="match status" value="1"/>
</dbReference>
<evidence type="ECO:0000256" key="7">
    <source>
        <dbReference type="ARBA" id="ARBA00023136"/>
    </source>
</evidence>
<protein>
    <submittedName>
        <fullName evidence="12">DHA2 family efflux MFS transporter permease subunit</fullName>
    </submittedName>
</protein>
<feature type="transmembrane region" description="Helical" evidence="9">
    <location>
        <begin position="277"/>
        <end position="298"/>
    </location>
</feature>
<dbReference type="RefSeq" id="WP_268006349.1">
    <property type="nucleotide sequence ID" value="NZ_BSUT01000001.1"/>
</dbReference>
<keyword evidence="3" id="KW-0813">Transport</keyword>
<feature type="transmembrane region" description="Helical" evidence="9">
    <location>
        <begin position="310"/>
        <end position="327"/>
    </location>
</feature>
<evidence type="ECO:0000256" key="8">
    <source>
        <dbReference type="SAM" id="MobiDB-lite"/>
    </source>
</evidence>
<dbReference type="Pfam" id="PF07690">
    <property type="entry name" value="MFS_1"/>
    <property type="match status" value="1"/>
</dbReference>
<evidence type="ECO:0000313" key="12">
    <source>
        <dbReference type="EMBL" id="WAH42496.1"/>
    </source>
</evidence>
<evidence type="ECO:0000259" key="10">
    <source>
        <dbReference type="PROSITE" id="PS50850"/>
    </source>
</evidence>
<evidence type="ECO:0000256" key="9">
    <source>
        <dbReference type="SAM" id="Phobius"/>
    </source>
</evidence>
<dbReference type="PANTHER" id="PTHR42718">
    <property type="entry name" value="MAJOR FACILITATOR SUPERFAMILY MULTIDRUG TRANSPORTER MFSC"/>
    <property type="match status" value="1"/>
</dbReference>
<dbReference type="PROSITE" id="PS50850">
    <property type="entry name" value="MFS"/>
    <property type="match status" value="1"/>
</dbReference>
<dbReference type="EMBL" id="CP104067">
    <property type="protein sequence ID" value="WAH42496.1"/>
    <property type="molecule type" value="Genomic_DNA"/>
</dbReference>
<keyword evidence="13" id="KW-1185">Reference proteome</keyword>
<dbReference type="InterPro" id="IPR020846">
    <property type="entry name" value="MFS_dom"/>
</dbReference>
<proteinExistence type="inferred from homology"/>
<keyword evidence="7 9" id="KW-0472">Membrane</keyword>
<reference evidence="12" key="1">
    <citation type="submission" date="2022-08" db="EMBL/GenBank/DDBJ databases">
        <title>Alicyclobacillus fastidiosus DSM 17978, complete genome.</title>
        <authorList>
            <person name="Wang Q."/>
            <person name="Cai R."/>
            <person name="Wang Z."/>
        </authorList>
    </citation>
    <scope>NUCLEOTIDE SEQUENCE</scope>
    <source>
        <strain evidence="12">DSM 17978</strain>
    </source>
</reference>
<feature type="transmembrane region" description="Helical" evidence="9">
    <location>
        <begin position="174"/>
        <end position="195"/>
    </location>
</feature>
<feature type="transmembrane region" description="Helical" evidence="9">
    <location>
        <begin position="21"/>
        <end position="42"/>
    </location>
</feature>
<organism evidence="12 13">
    <name type="scientific">Alicyclobacillus fastidiosus</name>
    <dbReference type="NCBI Taxonomy" id="392011"/>
    <lineage>
        <taxon>Bacteria</taxon>
        <taxon>Bacillati</taxon>
        <taxon>Bacillota</taxon>
        <taxon>Bacilli</taxon>
        <taxon>Bacillales</taxon>
        <taxon>Alicyclobacillaceae</taxon>
        <taxon>Alicyclobacillus</taxon>
    </lineage>
</organism>
<feature type="transmembrane region" description="Helical" evidence="9">
    <location>
        <begin position="111"/>
        <end position="132"/>
    </location>
</feature>
<feature type="transmembrane region" description="Helical" evidence="9">
    <location>
        <begin position="339"/>
        <end position="359"/>
    </location>
</feature>
<evidence type="ECO:0000256" key="1">
    <source>
        <dbReference type="ARBA" id="ARBA00004651"/>
    </source>
</evidence>
<dbReference type="CDD" id="cd17503">
    <property type="entry name" value="MFS_LmrB_MDR_like"/>
    <property type="match status" value="1"/>
</dbReference>
<keyword evidence="5 9" id="KW-0812">Transmembrane</keyword>
<feature type="transmembrane region" description="Helical" evidence="9">
    <location>
        <begin position="489"/>
        <end position="508"/>
    </location>
</feature>
<keyword evidence="4" id="KW-1003">Cell membrane</keyword>
<evidence type="ECO:0000313" key="13">
    <source>
        <dbReference type="Proteomes" id="UP001164761"/>
    </source>
</evidence>
<evidence type="ECO:0000256" key="3">
    <source>
        <dbReference type="ARBA" id="ARBA00022448"/>
    </source>
</evidence>
<comment type="subcellular location">
    <subcellularLocation>
        <location evidence="1">Cell membrane</location>
        <topology evidence="1">Multi-pass membrane protein</topology>
    </subcellularLocation>
</comment>
<feature type="region of interest" description="Disordered" evidence="8">
    <location>
        <begin position="517"/>
        <end position="539"/>
    </location>
</feature>
<evidence type="ECO:0000256" key="6">
    <source>
        <dbReference type="ARBA" id="ARBA00022989"/>
    </source>
</evidence>
<evidence type="ECO:0000256" key="4">
    <source>
        <dbReference type="ARBA" id="ARBA00022475"/>
    </source>
</evidence>
<dbReference type="InterPro" id="IPR036259">
    <property type="entry name" value="MFS_trans_sf"/>
</dbReference>
<dbReference type="PANTHER" id="PTHR42718:SF9">
    <property type="entry name" value="MAJOR FACILITATOR SUPERFAMILY MULTIDRUG TRANSPORTER MFSC"/>
    <property type="match status" value="1"/>
</dbReference>
<evidence type="ECO:0000256" key="2">
    <source>
        <dbReference type="ARBA" id="ARBA00008537"/>
    </source>
</evidence>
<dbReference type="Gene3D" id="1.20.1250.20">
    <property type="entry name" value="MFS general substrate transporter like domains"/>
    <property type="match status" value="1"/>
</dbReference>
<dbReference type="Gene3D" id="1.20.1720.10">
    <property type="entry name" value="Multidrug resistance protein D"/>
    <property type="match status" value="1"/>
</dbReference>
<feature type="transmembrane region" description="Helical" evidence="9">
    <location>
        <begin position="207"/>
        <end position="224"/>
    </location>
</feature>
<dbReference type="SUPFAM" id="SSF103473">
    <property type="entry name" value="MFS general substrate transporter"/>
    <property type="match status" value="1"/>
</dbReference>
<accession>A0ABY6ZI45</accession>
<evidence type="ECO:0000313" key="11">
    <source>
        <dbReference type="EMBL" id="WAH42467.1"/>
    </source>
</evidence>
<feature type="transmembrane region" description="Helical" evidence="9">
    <location>
        <begin position="54"/>
        <end position="74"/>
    </location>
</feature>
<comment type="similarity">
    <text evidence="2">Belongs to the major facilitator superfamily. EmrB family.</text>
</comment>
<dbReference type="InterPro" id="IPR004638">
    <property type="entry name" value="EmrB-like"/>
</dbReference>
<sequence>MESSGKHQYEIHNIKSPVLQMVIIILGVFMAILDTSIVNVAIPTMENDLNTTTAQIQWVLTAYMLTLGVLIPISGWLTDRFGSRQLFLFSLAIFTIGSALCGMSWNLSSILFFRIIQGVGGAFMQPVAMSMIYRIFPPERRGTIMGIFGIAMMVAPAIGPVLSGYFVDYASWRLIFYINVPIGIAAVLLGYFSLYDFPHEQKGKLDIWGLVFSTIGFFSLLYGFNEVSSDGWKSSTVVLSLMIGIVFLVLFIITELKVENPMLNLSVLNNYMFSMSLVISSIIFTAMFVGIFLLPLYLQDIMGYTAVRTGLFMTPAALATAVMMPISGKLFDKIGARPLGLIGLLVITLSTYGFTTLGLQTSSAHIQWLYIIRSIGMGMTMMPIMTAGMNTVPIKLVSQGTAMTNTVRQVSSSLGTAILTSYMTTQATLHTTQLAWMVSPTTYQGQSLLKMQNMFESQGMTAVQALNAARELMYGLISNQGYVQGMNDTFFVSTILCAIAWVGIWFYASKKERAIREGRRRPQKTKKQSETLLLGPGKP</sequence>
<feature type="transmembrane region" description="Helical" evidence="9">
    <location>
        <begin position="144"/>
        <end position="162"/>
    </location>
</feature>